<dbReference type="KEGG" id="cher:DK880_00443"/>
<accession>A0A2Z3L8P0</accession>
<protein>
    <submittedName>
        <fullName evidence="1">Uncharacterized protein</fullName>
    </submittedName>
</protein>
<keyword evidence="2" id="KW-1185">Reference proteome</keyword>
<sequence length="51" mass="6083">MKQYLPWVSIRKKSIPLQKGTPHIRIAPYLLSNILSYIRENKRNKSNEDDE</sequence>
<evidence type="ECO:0000313" key="1">
    <source>
        <dbReference type="EMBL" id="AWN81769.1"/>
    </source>
</evidence>
<reference evidence="1 2" key="1">
    <citation type="submission" date="2018-05" db="EMBL/GenBank/DDBJ databases">
        <title>Candidatus Cardinium hertigii Genome Assembly.</title>
        <authorList>
            <person name="Showmaker K.C."/>
            <person name="Walden K.O."/>
            <person name="Fields C.J."/>
            <person name="Lambert K.N."/>
            <person name="Hudson M.E."/>
        </authorList>
    </citation>
    <scope>NUCLEOTIDE SEQUENCE [LARGE SCALE GENOMIC DNA]</scope>
    <source>
        <strain evidence="2">cHgTN10</strain>
    </source>
</reference>
<dbReference type="Proteomes" id="UP000245872">
    <property type="component" value="Chromosome"/>
</dbReference>
<dbReference type="EMBL" id="CP029619">
    <property type="protein sequence ID" value="AWN81769.1"/>
    <property type="molecule type" value="Genomic_DNA"/>
</dbReference>
<evidence type="ECO:0000313" key="2">
    <source>
        <dbReference type="Proteomes" id="UP000245872"/>
    </source>
</evidence>
<dbReference type="AlphaFoldDB" id="A0A2Z3L8P0"/>
<name>A0A2Z3L8P0_9BACT</name>
<organism evidence="1 2">
    <name type="scientific">Candidatus Cardinium hertigii</name>
    <dbReference type="NCBI Taxonomy" id="247481"/>
    <lineage>
        <taxon>Bacteria</taxon>
        <taxon>Pseudomonadati</taxon>
        <taxon>Bacteroidota</taxon>
        <taxon>Cytophagia</taxon>
        <taxon>Cytophagales</taxon>
        <taxon>Amoebophilaceae</taxon>
        <taxon>Candidatus Cardinium</taxon>
    </lineage>
</organism>
<proteinExistence type="predicted"/>
<gene>
    <name evidence="1" type="ORF">DK880_00443</name>
</gene>